<dbReference type="EMBL" id="AMRJ01000002">
    <property type="protein sequence ID" value="EKF75535.1"/>
    <property type="molecule type" value="Genomic_DNA"/>
</dbReference>
<organism evidence="2 3">
    <name type="scientific">Alcanivorax hongdengensis A-11-3</name>
    <dbReference type="NCBI Taxonomy" id="1177179"/>
    <lineage>
        <taxon>Bacteria</taxon>
        <taxon>Pseudomonadati</taxon>
        <taxon>Pseudomonadota</taxon>
        <taxon>Gammaproteobacteria</taxon>
        <taxon>Oceanospirillales</taxon>
        <taxon>Alcanivoracaceae</taxon>
        <taxon>Alcanivorax</taxon>
    </lineage>
</organism>
<evidence type="ECO:0000256" key="1">
    <source>
        <dbReference type="SAM" id="SignalP"/>
    </source>
</evidence>
<gene>
    <name evidence="2" type="ORF">A11A3_01642</name>
</gene>
<comment type="caution">
    <text evidence="2">The sequence shown here is derived from an EMBL/GenBank/DDBJ whole genome shotgun (WGS) entry which is preliminary data.</text>
</comment>
<dbReference type="PATRIC" id="fig|1177179.3.peg.321"/>
<proteinExistence type="predicted"/>
<name>L0WI74_9GAMM</name>
<dbReference type="Pfam" id="PF10670">
    <property type="entry name" value="DUF4198"/>
    <property type="match status" value="1"/>
</dbReference>
<feature type="chain" id="PRO_5003948003" evidence="1">
    <location>
        <begin position="25"/>
        <end position="270"/>
    </location>
</feature>
<evidence type="ECO:0000313" key="3">
    <source>
        <dbReference type="Proteomes" id="UP000010164"/>
    </source>
</evidence>
<dbReference type="InterPro" id="IPR019613">
    <property type="entry name" value="DUF4198"/>
</dbReference>
<dbReference type="AlphaFoldDB" id="L0WI74"/>
<dbReference type="Proteomes" id="UP000010164">
    <property type="component" value="Unassembled WGS sequence"/>
</dbReference>
<feature type="signal peptide" evidence="1">
    <location>
        <begin position="1"/>
        <end position="24"/>
    </location>
</feature>
<keyword evidence="1" id="KW-0732">Signal</keyword>
<protein>
    <submittedName>
        <fullName evidence="2">Uncharacterized protein</fullName>
    </submittedName>
</protein>
<dbReference type="eggNOG" id="COG5266">
    <property type="taxonomic scope" value="Bacteria"/>
</dbReference>
<dbReference type="STRING" id="1177179.A11A3_01642"/>
<reference evidence="2 3" key="1">
    <citation type="journal article" date="2012" name="J. Bacteriol.">
        <title>Genome Sequence of the Alkane-Degrading Bacterium Alcanivorax hongdengensis Type Strain A-11-3.</title>
        <authorList>
            <person name="Lai Q."/>
            <person name="Shao Z."/>
        </authorList>
    </citation>
    <scope>NUCLEOTIDE SEQUENCE [LARGE SCALE GENOMIC DNA]</scope>
    <source>
        <strain evidence="2 3">A-11-3</strain>
    </source>
</reference>
<sequence length="270" mass="29526">MMMPTLKKAGLLALLLAVALPAQAHKRWLLPSNTVLSQPQWITVDASVSNDIFFPERPFPLKGLTATGPDGKPAEVDNTLEGHRRSVFDVNLTQAGTYRLAIAGQFFFASYQLGGERKRARGRSVKEIRAAIPKGATQVKLSETVSRMETFVTVGAPNRTALKPTGQGLELDPITHPNDLYTGEQARWRLLVDGKPAAGVQVEVVPAGTRYRDQQNDWQLTSDANGVVTIDWHAAGRYFVEASTADDNASAFGATERRLQYLTTVEVLPL</sequence>
<dbReference type="RefSeq" id="WP_008927519.1">
    <property type="nucleotide sequence ID" value="NZ_AMRJ01000002.1"/>
</dbReference>
<accession>L0WI74</accession>
<evidence type="ECO:0000313" key="2">
    <source>
        <dbReference type="EMBL" id="EKF75535.1"/>
    </source>
</evidence>
<keyword evidence="3" id="KW-1185">Reference proteome</keyword>